<sequence length="263" mass="28074">MAGDTTGSDSSEAQGTLAEAAQNPIAAMISLPLQNNTFFRTGPDNDTVNVLNIQPVIPFSLGEDWNVITRTIVPLIYMPTLTNSLPETPNAAGRGDDFGLGDINMSAFLSPASKGIFTWGIGPSLAMRTATSGRLGTQKWSAGPTVVALVTAKPWVAGTLVRQLWSFAGDNNREDVNQTLVQPFINYNLPDGWYLVTAPIITVNWQASRGNAAFVPVGGGVGRVFAVGGQAINTQVQGFYNAVRPDYAPQSSLRLQLTFLFPK</sequence>
<evidence type="ECO:0000313" key="1">
    <source>
        <dbReference type="EMBL" id="QNT71067.1"/>
    </source>
</evidence>
<organism evidence="1 2">
    <name type="scientific">Defluviicoccus vanus</name>
    <dbReference type="NCBI Taxonomy" id="111831"/>
    <lineage>
        <taxon>Bacteria</taxon>
        <taxon>Pseudomonadati</taxon>
        <taxon>Pseudomonadota</taxon>
        <taxon>Alphaproteobacteria</taxon>
        <taxon>Rhodospirillales</taxon>
        <taxon>Rhodospirillaceae</taxon>
        <taxon>Defluviicoccus</taxon>
    </lineage>
</organism>
<accession>A0A7H1N5T1</accession>
<proteinExistence type="predicted"/>
<dbReference type="EMBL" id="CP053923">
    <property type="protein sequence ID" value="QNT71067.1"/>
    <property type="molecule type" value="Genomic_DNA"/>
</dbReference>
<reference evidence="1 2" key="1">
    <citation type="submission" date="2020-05" db="EMBL/GenBank/DDBJ databases">
        <title>Complete closed genome sequence of Defluviicoccus vanus.</title>
        <authorList>
            <person name="Bessarab I."/>
            <person name="Arumugam K."/>
            <person name="Maszenan A.M."/>
            <person name="Seviour R.J."/>
            <person name="Williams R.B."/>
        </authorList>
    </citation>
    <scope>NUCLEOTIDE SEQUENCE [LARGE SCALE GENOMIC DNA]</scope>
    <source>
        <strain evidence="1 2">Ben 114</strain>
    </source>
</reference>
<evidence type="ECO:0000313" key="2">
    <source>
        <dbReference type="Proteomes" id="UP000516369"/>
    </source>
</evidence>
<name>A0A7H1N5T1_9PROT</name>
<dbReference type="Proteomes" id="UP000516369">
    <property type="component" value="Chromosome"/>
</dbReference>
<keyword evidence="2" id="KW-1185">Reference proteome</keyword>
<protein>
    <submittedName>
        <fullName evidence="1">Neuromedin U</fullName>
    </submittedName>
</protein>
<gene>
    <name evidence="1" type="ORF">HQ394_01675</name>
</gene>
<dbReference type="AlphaFoldDB" id="A0A7H1N5T1"/>
<dbReference type="KEGG" id="dvn:HQ394_01675"/>